<evidence type="ECO:0000256" key="3">
    <source>
        <dbReference type="ARBA" id="ARBA00022989"/>
    </source>
</evidence>
<keyword evidence="3 5" id="KW-1133">Transmembrane helix</keyword>
<reference evidence="7" key="1">
    <citation type="journal article" date="2012" name="Genome Res.">
        <title>Genomic characterization of the Bacillus cereus sensu lato species: Backdrop to the evolution of Bacillus anthracis.</title>
        <authorList>
            <person name="Zwick M.E."/>
            <person name="Joseph S.J."/>
            <person name="Didelot X."/>
            <person name="Chen P.E."/>
            <person name="Bishop-Lilly K.A."/>
            <person name="Stewart A.C."/>
            <person name="Willner K."/>
            <person name="Nolan N."/>
            <person name="Lentz S."/>
            <person name="Thomason M.K."/>
            <person name="Sozhamannan S."/>
            <person name="Mateczun A.J."/>
            <person name="Du L."/>
            <person name="Read T.D."/>
        </authorList>
    </citation>
    <scope>NUCLEOTIDE SEQUENCE [LARGE SCALE GENOMIC DNA]</scope>
    <source>
        <strain evidence="7">AH603</strain>
    </source>
</reference>
<organism evidence="6 9">
    <name type="scientific">Bacillus mycoides</name>
    <dbReference type="NCBI Taxonomy" id="1405"/>
    <lineage>
        <taxon>Bacteria</taxon>
        <taxon>Bacillati</taxon>
        <taxon>Bacillota</taxon>
        <taxon>Bacilli</taxon>
        <taxon>Bacillales</taxon>
        <taxon>Bacillaceae</taxon>
        <taxon>Bacillus</taxon>
        <taxon>Bacillus cereus group</taxon>
    </lineage>
</organism>
<feature type="transmembrane region" description="Helical" evidence="5">
    <location>
        <begin position="71"/>
        <end position="94"/>
    </location>
</feature>
<proteinExistence type="predicted"/>
<dbReference type="EMBL" id="SZOD01000239">
    <property type="protein sequence ID" value="TKI85100.1"/>
    <property type="molecule type" value="Genomic_DNA"/>
</dbReference>
<reference evidence="6 9" key="2">
    <citation type="submission" date="2017-04" db="EMBL/GenBank/DDBJ databases">
        <title>The Characteristic of a Fine Plant Growth-Promoting Rhizobacteria Bacillus mycoides Gnyt1 and its Whole Genome Sequencing Analysis.</title>
        <authorList>
            <person name="Li J.H."/>
            <person name="Yao T."/>
        </authorList>
    </citation>
    <scope>NUCLEOTIDE SEQUENCE [LARGE SCALE GENOMIC DNA]</scope>
    <source>
        <strain evidence="6 9">Gnyt1</strain>
    </source>
</reference>
<keyword evidence="4 5" id="KW-0472">Membrane</keyword>
<evidence type="ECO:0000256" key="5">
    <source>
        <dbReference type="SAM" id="Phobius"/>
    </source>
</evidence>
<evidence type="ECO:0000313" key="10">
    <source>
        <dbReference type="Proteomes" id="UP000305524"/>
    </source>
</evidence>
<gene>
    <name evidence="6" type="ORF">B7492_28050</name>
    <name evidence="7" type="ORF">bcere0026_49430</name>
    <name evidence="8" type="ORF">FC701_11395</name>
</gene>
<dbReference type="HOGENOM" id="CLU_155713_0_0_9"/>
<dbReference type="GeneID" id="66265235"/>
<protein>
    <submittedName>
        <fullName evidence="8">DUF4870 domain-containing protein</fullName>
    </submittedName>
</protein>
<reference evidence="8 10" key="3">
    <citation type="journal article" date="2019" name="Environ. Microbiol.">
        <title>An active ?-lactamase is a part of an orchestrated cell wall stress resistance network of Bacillus subtilis and related rhizosphere species.</title>
        <authorList>
            <person name="Bucher T."/>
            <person name="Keren-Paz A."/>
            <person name="Hausser J."/>
            <person name="Olender T."/>
            <person name="Cytryn E."/>
            <person name="Kolodkin-Gal I."/>
        </authorList>
    </citation>
    <scope>NUCLEOTIDE SEQUENCE [LARGE SCALE GENOMIC DNA]</scope>
    <source>
        <strain evidence="8 10">I186</strain>
    </source>
</reference>
<comment type="subcellular location">
    <subcellularLocation>
        <location evidence="1">Membrane</location>
        <topology evidence="1">Multi-pass membrane protein</topology>
    </subcellularLocation>
</comment>
<dbReference type="InterPro" id="IPR019109">
    <property type="entry name" value="MamF_MmsF"/>
</dbReference>
<accession>A0A084IWG3</accession>
<accession>C2Q3G9</accession>
<keyword evidence="2 5" id="KW-0812">Transmembrane</keyword>
<evidence type="ECO:0000313" key="8">
    <source>
        <dbReference type="EMBL" id="TKI85100.1"/>
    </source>
</evidence>
<evidence type="ECO:0000256" key="2">
    <source>
        <dbReference type="ARBA" id="ARBA00022692"/>
    </source>
</evidence>
<dbReference type="RefSeq" id="WP_002016181.1">
    <property type="nucleotide sequence ID" value="NZ_CM000719.1"/>
</dbReference>
<dbReference type="Proteomes" id="UP000305524">
    <property type="component" value="Unassembled WGS sequence"/>
</dbReference>
<accession>A0A1W6AG04</accession>
<feature type="transmembrane region" description="Helical" evidence="5">
    <location>
        <begin position="6"/>
        <end position="30"/>
    </location>
</feature>
<name>A0A084IWG3_BACMY</name>
<dbReference type="Proteomes" id="UP000192932">
    <property type="component" value="Chromosome"/>
</dbReference>
<dbReference type="EMBL" id="ACMP01000135">
    <property type="protein sequence ID" value="EEL68138.1"/>
    <property type="molecule type" value="Genomic_DNA"/>
</dbReference>
<feature type="transmembrane region" description="Helical" evidence="5">
    <location>
        <begin position="42"/>
        <end position="65"/>
    </location>
</feature>
<evidence type="ECO:0000313" key="6">
    <source>
        <dbReference type="EMBL" id="ARJ24796.1"/>
    </source>
</evidence>
<dbReference type="AlphaFoldDB" id="A0A084IWG3"/>
<evidence type="ECO:0000313" key="7">
    <source>
        <dbReference type="EMBL" id="EEL68138.1"/>
    </source>
</evidence>
<accession>C2Y1U9</accession>
<dbReference type="Proteomes" id="UP000001753">
    <property type="component" value="Chromosome"/>
</dbReference>
<dbReference type="EMBL" id="CP020743">
    <property type="protein sequence ID" value="ARJ24796.1"/>
    <property type="molecule type" value="Genomic_DNA"/>
</dbReference>
<sequence>MNGNKILAALSYFSVLFAPILFPIIVWIVGDSETKPHAKRALWTHIIPSIATFIGLVILGIMGIGSDQPDVTLGIGAIIVLCICGIISLYYFIWNIVKGIKVLKA</sequence>
<dbReference type="KEGG" id="bww:bwei_4562"/>
<evidence type="ECO:0000256" key="4">
    <source>
        <dbReference type="ARBA" id="ARBA00023136"/>
    </source>
</evidence>
<evidence type="ECO:0000313" key="9">
    <source>
        <dbReference type="Proteomes" id="UP000192932"/>
    </source>
</evidence>
<dbReference type="Pfam" id="PF09685">
    <property type="entry name" value="MamF_MmsF"/>
    <property type="match status" value="1"/>
</dbReference>
<evidence type="ECO:0000256" key="1">
    <source>
        <dbReference type="ARBA" id="ARBA00004141"/>
    </source>
</evidence>